<keyword evidence="13" id="KW-0653">Protein transport</keyword>
<evidence type="ECO:0000256" key="15">
    <source>
        <dbReference type="ARBA" id="ARBA00023132"/>
    </source>
</evidence>
<dbReference type="PANTHER" id="PTHR11024:SF2">
    <property type="entry name" value="PROTEIN SEC13 HOMOLOG"/>
    <property type="match status" value="1"/>
</dbReference>
<evidence type="ECO:0000256" key="5">
    <source>
        <dbReference type="ARBA" id="ARBA00010102"/>
    </source>
</evidence>
<evidence type="ECO:0000256" key="1">
    <source>
        <dbReference type="ARBA" id="ARBA00004299"/>
    </source>
</evidence>
<dbReference type="AlphaFoldDB" id="A0AAE9ACN0"/>
<keyword evidence="10" id="KW-0509">mRNA transport</keyword>
<evidence type="ECO:0000256" key="3">
    <source>
        <dbReference type="ARBA" id="ARBA00004567"/>
    </source>
</evidence>
<proteinExistence type="inferred from homology"/>
<dbReference type="GO" id="GO:0015031">
    <property type="term" value="P:protein transport"/>
    <property type="evidence" value="ECO:0007669"/>
    <property type="project" value="UniProtKB-KW"/>
</dbReference>
<dbReference type="GO" id="GO:0005765">
    <property type="term" value="C:lysosomal membrane"/>
    <property type="evidence" value="ECO:0007669"/>
    <property type="project" value="UniProtKB-SubCell"/>
</dbReference>
<reference evidence="24 25" key="1">
    <citation type="submission" date="2022-05" db="EMBL/GenBank/DDBJ databases">
        <title>Chromosome-level reference genomes for two strains of Caenorhabditis briggsae: an improved platform for comparative genomics.</title>
        <authorList>
            <person name="Stevens L."/>
            <person name="Andersen E.C."/>
        </authorList>
    </citation>
    <scope>NUCLEOTIDE SEQUENCE [LARGE SCALE GENOMIC DNA]</scope>
    <source>
        <strain evidence="24">QX1410_ONT</strain>
        <tissue evidence="24">Whole-organism</tissue>
    </source>
</reference>
<evidence type="ECO:0000313" key="24">
    <source>
        <dbReference type="EMBL" id="ULT97839.1"/>
    </source>
</evidence>
<keyword evidence="19" id="KW-0968">Cytoplasmic vesicle</keyword>
<accession>A0AAE9ACN0</accession>
<evidence type="ECO:0000256" key="21">
    <source>
        <dbReference type="ARBA" id="ARBA00060125"/>
    </source>
</evidence>
<evidence type="ECO:0000256" key="22">
    <source>
        <dbReference type="ARBA" id="ARBA00076550"/>
    </source>
</evidence>
<evidence type="ECO:0000256" key="11">
    <source>
        <dbReference type="ARBA" id="ARBA00022824"/>
    </source>
</evidence>
<dbReference type="Pfam" id="PF00400">
    <property type="entry name" value="WD40"/>
    <property type="match status" value="5"/>
</dbReference>
<evidence type="ECO:0000256" key="18">
    <source>
        <dbReference type="ARBA" id="ARBA00023242"/>
    </source>
</evidence>
<keyword evidence="8 23" id="KW-0853">WD repeat</keyword>
<organism evidence="24 25">
    <name type="scientific">Caenorhabditis briggsae</name>
    <dbReference type="NCBI Taxonomy" id="6238"/>
    <lineage>
        <taxon>Eukaryota</taxon>
        <taxon>Metazoa</taxon>
        <taxon>Ecdysozoa</taxon>
        <taxon>Nematoda</taxon>
        <taxon>Chromadorea</taxon>
        <taxon>Rhabditida</taxon>
        <taxon>Rhabditina</taxon>
        <taxon>Rhabditomorpha</taxon>
        <taxon>Rhabditoidea</taxon>
        <taxon>Rhabditidae</taxon>
        <taxon>Peloderinae</taxon>
        <taxon>Caenorhabditis</taxon>
    </lineage>
</organism>
<comment type="similarity">
    <text evidence="5">Belongs to the WD repeat SEC13 family.</text>
</comment>
<dbReference type="InterPro" id="IPR037363">
    <property type="entry name" value="Sec13/Seh1_fam"/>
</dbReference>
<dbReference type="InterPro" id="IPR036322">
    <property type="entry name" value="WD40_repeat_dom_sf"/>
</dbReference>
<dbReference type="InterPro" id="IPR015943">
    <property type="entry name" value="WD40/YVTN_repeat-like_dom_sf"/>
</dbReference>
<evidence type="ECO:0000256" key="13">
    <source>
        <dbReference type="ARBA" id="ARBA00022927"/>
    </source>
</evidence>
<evidence type="ECO:0000256" key="4">
    <source>
        <dbReference type="ARBA" id="ARBA00004656"/>
    </source>
</evidence>
<evidence type="ECO:0000313" key="25">
    <source>
        <dbReference type="Proteomes" id="UP000827892"/>
    </source>
</evidence>
<dbReference type="FunFam" id="2.130.10.10:FF:001578">
    <property type="entry name" value="Protein SEC13 homolog"/>
    <property type="match status" value="1"/>
</dbReference>
<evidence type="ECO:0000256" key="9">
    <source>
        <dbReference type="ARBA" id="ARBA00022737"/>
    </source>
</evidence>
<dbReference type="SUPFAM" id="SSF50978">
    <property type="entry name" value="WD40 repeat-like"/>
    <property type="match status" value="1"/>
</dbReference>
<dbReference type="Proteomes" id="UP000827892">
    <property type="component" value="Chromosome IV"/>
</dbReference>
<evidence type="ECO:0000256" key="12">
    <source>
        <dbReference type="ARBA" id="ARBA00022892"/>
    </source>
</evidence>
<dbReference type="PANTHER" id="PTHR11024">
    <property type="entry name" value="NUCLEAR PORE COMPLEX PROTEIN SEC13 / SEH1 FAMILY MEMBER"/>
    <property type="match status" value="1"/>
</dbReference>
<gene>
    <name evidence="24" type="ORF">L3Y34_005581</name>
</gene>
<protein>
    <recommendedName>
        <fullName evidence="6">Protein SEC13 homolog</fullName>
    </recommendedName>
    <alternativeName>
        <fullName evidence="20">GATOR complex protein SEC13</fullName>
    </alternativeName>
    <alternativeName>
        <fullName evidence="22">Nuclear pore complex protein 20</fullName>
    </alternativeName>
</protein>
<keyword evidence="16" id="KW-0472">Membrane</keyword>
<dbReference type="SMART" id="SM00320">
    <property type="entry name" value="WD40"/>
    <property type="match status" value="6"/>
</dbReference>
<sequence length="344" mass="38828">MTDFVVPHRHVPRSRNAPAVRLGALSVPCRFFRFSGENMTTIRQRIDTQHRDAIHDAQLNIYGNRLATCGSDRLVKIFEVRPNGQSYPLIELSGHNGPVWKVSWAHPKYGGLLASASYDKKVIIWQEVNGRWQKTYEWETHEASVTSVAFAPHQFGLMLASSSADGTIGILRFDAQTQQWQSSRIQNCHDQGVNSVSWAPGTADPAGKKRFVSAGNDKLVKIWLLNEELNEWTCEKAIHCHKDFVREAAWCPVTNKGQHSIVSCGLDGNLVLYRIADIETAEWKSKLLEQAPCALYHASFSPCGSFLSVSGDDNMITLWRENLQGQWIKIPRENKEREGMGQQR</sequence>
<comment type="function">
    <text evidence="21">As a component of the GATOR complex may function in the amino acid-sensing branch of the TORC1 signaling pathway.</text>
</comment>
<comment type="subcellular location">
    <subcellularLocation>
        <location evidence="1">Cytoplasmic vesicle</location>
        <location evidence="1">COPII-coated vesicle membrane</location>
        <topology evidence="1">Peripheral membrane protein</topology>
        <orientation evidence="1">Cytoplasmic side</orientation>
    </subcellularLocation>
    <subcellularLocation>
        <location evidence="2">Endoplasmic reticulum membrane</location>
        <topology evidence="2">Peripheral membrane protein</topology>
        <orientation evidence="2">Cytoplasmic side</orientation>
    </subcellularLocation>
    <subcellularLocation>
        <location evidence="4">Lysosome membrane</location>
    </subcellularLocation>
    <subcellularLocation>
        <location evidence="3">Nucleus</location>
        <location evidence="3">Nuclear pore complex</location>
    </subcellularLocation>
</comment>
<evidence type="ECO:0000256" key="16">
    <source>
        <dbReference type="ARBA" id="ARBA00023136"/>
    </source>
</evidence>
<dbReference type="GO" id="GO:0005198">
    <property type="term" value="F:structural molecule activity"/>
    <property type="evidence" value="ECO:0007669"/>
    <property type="project" value="InterPro"/>
</dbReference>
<keyword evidence="7" id="KW-0813">Transport</keyword>
<dbReference type="GO" id="GO:0051028">
    <property type="term" value="P:mRNA transport"/>
    <property type="evidence" value="ECO:0007669"/>
    <property type="project" value="UniProtKB-KW"/>
</dbReference>
<dbReference type="EMBL" id="CP090894">
    <property type="protein sequence ID" value="ULT97839.1"/>
    <property type="molecule type" value="Genomic_DNA"/>
</dbReference>
<dbReference type="InterPro" id="IPR001680">
    <property type="entry name" value="WD40_rpt"/>
</dbReference>
<keyword evidence="15" id="KW-0906">Nuclear pore complex</keyword>
<dbReference type="GO" id="GO:0005643">
    <property type="term" value="C:nuclear pore"/>
    <property type="evidence" value="ECO:0007669"/>
    <property type="project" value="UniProtKB-SubCell"/>
</dbReference>
<evidence type="ECO:0000256" key="14">
    <source>
        <dbReference type="ARBA" id="ARBA00023010"/>
    </source>
</evidence>
<dbReference type="Gene3D" id="2.130.10.10">
    <property type="entry name" value="YVTN repeat-like/Quinoprotein amine dehydrogenase"/>
    <property type="match status" value="1"/>
</dbReference>
<keyword evidence="18" id="KW-0539">Nucleus</keyword>
<keyword evidence="14" id="KW-0811">Translocation</keyword>
<evidence type="ECO:0000256" key="23">
    <source>
        <dbReference type="PROSITE-ProRule" id="PRU00221"/>
    </source>
</evidence>
<evidence type="ECO:0000256" key="8">
    <source>
        <dbReference type="ARBA" id="ARBA00022574"/>
    </source>
</evidence>
<name>A0AAE9ACN0_CAEBR</name>
<feature type="repeat" description="WD" evidence="23">
    <location>
        <begin position="92"/>
        <end position="126"/>
    </location>
</feature>
<evidence type="ECO:0000256" key="2">
    <source>
        <dbReference type="ARBA" id="ARBA00004397"/>
    </source>
</evidence>
<dbReference type="GO" id="GO:0012507">
    <property type="term" value="C:ER to Golgi transport vesicle membrane"/>
    <property type="evidence" value="ECO:0007669"/>
    <property type="project" value="UniProtKB-SubCell"/>
</dbReference>
<evidence type="ECO:0000256" key="10">
    <source>
        <dbReference type="ARBA" id="ARBA00022816"/>
    </source>
</evidence>
<evidence type="ECO:0000256" key="19">
    <source>
        <dbReference type="ARBA" id="ARBA00023329"/>
    </source>
</evidence>
<evidence type="ECO:0000256" key="7">
    <source>
        <dbReference type="ARBA" id="ARBA00022448"/>
    </source>
</evidence>
<keyword evidence="9" id="KW-0677">Repeat</keyword>
<dbReference type="PROSITE" id="PS50082">
    <property type="entry name" value="WD_REPEATS_2"/>
    <property type="match status" value="1"/>
</dbReference>
<keyword evidence="12" id="KW-0931">ER-Golgi transport</keyword>
<dbReference type="GO" id="GO:0005789">
    <property type="term" value="C:endoplasmic reticulum membrane"/>
    <property type="evidence" value="ECO:0007669"/>
    <property type="project" value="UniProtKB-SubCell"/>
</dbReference>
<keyword evidence="17" id="KW-0458">Lysosome</keyword>
<dbReference type="PROSITE" id="PS50294">
    <property type="entry name" value="WD_REPEATS_REGION"/>
    <property type="match status" value="1"/>
</dbReference>
<evidence type="ECO:0000256" key="20">
    <source>
        <dbReference type="ARBA" id="ARBA00030111"/>
    </source>
</evidence>
<evidence type="ECO:0000256" key="17">
    <source>
        <dbReference type="ARBA" id="ARBA00023228"/>
    </source>
</evidence>
<keyword evidence="11" id="KW-0256">Endoplasmic reticulum</keyword>
<evidence type="ECO:0000256" key="6">
    <source>
        <dbReference type="ARBA" id="ARBA00019195"/>
    </source>
</evidence>
<dbReference type="GO" id="GO:0016192">
    <property type="term" value="P:vesicle-mediated transport"/>
    <property type="evidence" value="ECO:0007669"/>
    <property type="project" value="UniProtKB-KW"/>
</dbReference>